<feature type="transmembrane region" description="Helical" evidence="1">
    <location>
        <begin position="32"/>
        <end position="50"/>
    </location>
</feature>
<comment type="caution">
    <text evidence="2">The sequence shown here is derived from an EMBL/GenBank/DDBJ whole genome shotgun (WGS) entry which is preliminary data.</text>
</comment>
<proteinExistence type="predicted"/>
<reference evidence="3 5" key="2">
    <citation type="submission" date="2015-08" db="EMBL/GenBank/DDBJ databases">
        <title>Enterococcus genome sequence.</title>
        <authorList>
            <person name="Acedo J.Z."/>
            <person name="Vederas J.C."/>
        </authorList>
    </citation>
    <scope>NUCLEOTIDE SEQUENCE [LARGE SCALE GENOMIC DNA]</scope>
    <source>
        <strain evidence="3 5">49</strain>
    </source>
</reference>
<name>A0A1L8RAG8_9ENTE</name>
<keyword evidence="1" id="KW-0812">Transmembrane</keyword>
<dbReference type="Proteomes" id="UP000182835">
    <property type="component" value="Unassembled WGS sequence"/>
</dbReference>
<keyword evidence="1" id="KW-0472">Membrane</keyword>
<dbReference type="NCBIfam" id="TIGR01167">
    <property type="entry name" value="LPXTG_anchor"/>
    <property type="match status" value="1"/>
</dbReference>
<evidence type="ECO:0000256" key="1">
    <source>
        <dbReference type="SAM" id="Phobius"/>
    </source>
</evidence>
<accession>A0A1L8RAG8</accession>
<dbReference type="Pfam" id="PF11384">
    <property type="entry name" value="DUF3188"/>
    <property type="match status" value="1"/>
</dbReference>
<dbReference type="InterPro" id="IPR021524">
    <property type="entry name" value="DUF3188"/>
</dbReference>
<dbReference type="STRING" id="317010.RU96_GL000238"/>
<dbReference type="AlphaFoldDB" id="A0A1L8RAG8"/>
<evidence type="ECO:0000313" key="3">
    <source>
        <dbReference type="EMBL" id="PAB00644.1"/>
    </source>
</evidence>
<dbReference type="Proteomes" id="UP000216797">
    <property type="component" value="Unassembled WGS sequence"/>
</dbReference>
<evidence type="ECO:0000313" key="2">
    <source>
        <dbReference type="EMBL" id="OJG16771.1"/>
    </source>
</evidence>
<protein>
    <submittedName>
        <fullName evidence="2">Uncharacterized protein</fullName>
    </submittedName>
</protein>
<dbReference type="EMBL" id="JXKG01000001">
    <property type="protein sequence ID" value="OJG16771.1"/>
    <property type="molecule type" value="Genomic_DNA"/>
</dbReference>
<sequence length="65" mass="7227">MMNMVKNGLFLCSIGFLITIYSFSGPSQQMNVGRLVVGLAFVLIGGVMIWRKKKTTKEDERGDKA</sequence>
<reference evidence="2 4" key="1">
    <citation type="submission" date="2014-12" db="EMBL/GenBank/DDBJ databases">
        <title>Draft genome sequences of 29 type strains of Enterococci.</title>
        <authorList>
            <person name="Zhong Z."/>
            <person name="Sun Z."/>
            <person name="Liu W."/>
            <person name="Zhang W."/>
            <person name="Zhang H."/>
        </authorList>
    </citation>
    <scope>NUCLEOTIDE SEQUENCE [LARGE SCALE GENOMIC DNA]</scope>
    <source>
        <strain evidence="2 4">DSM 21207</strain>
    </source>
</reference>
<dbReference type="OrthoDB" id="2938668at2"/>
<keyword evidence="5" id="KW-1185">Reference proteome</keyword>
<dbReference type="RefSeq" id="WP_071863720.1">
    <property type="nucleotide sequence ID" value="NZ_JBHLVQ010000015.1"/>
</dbReference>
<evidence type="ECO:0000313" key="4">
    <source>
        <dbReference type="Proteomes" id="UP000182835"/>
    </source>
</evidence>
<keyword evidence="1" id="KW-1133">Transmembrane helix</keyword>
<gene>
    <name evidence="3" type="ORF">AKL21_09155</name>
    <name evidence="2" type="ORF">RU96_GL000238</name>
</gene>
<evidence type="ECO:0000313" key="5">
    <source>
        <dbReference type="Proteomes" id="UP000216797"/>
    </source>
</evidence>
<dbReference type="EMBL" id="LHUG01000006">
    <property type="protein sequence ID" value="PAB00644.1"/>
    <property type="molecule type" value="Genomic_DNA"/>
</dbReference>
<organism evidence="2 4">
    <name type="scientific">Enterococcus canintestini</name>
    <dbReference type="NCBI Taxonomy" id="317010"/>
    <lineage>
        <taxon>Bacteria</taxon>
        <taxon>Bacillati</taxon>
        <taxon>Bacillota</taxon>
        <taxon>Bacilli</taxon>
        <taxon>Lactobacillales</taxon>
        <taxon>Enterococcaceae</taxon>
        <taxon>Enterococcus</taxon>
    </lineage>
</organism>